<proteinExistence type="predicted"/>
<keyword evidence="1" id="KW-0472">Membrane</keyword>
<keyword evidence="3" id="KW-1185">Reference proteome</keyword>
<reference evidence="3" key="1">
    <citation type="journal article" date="2019" name="Int. J. Syst. Evol. Microbiol.">
        <title>The Global Catalogue of Microorganisms (GCM) 10K type strain sequencing project: providing services to taxonomists for standard genome sequencing and annotation.</title>
        <authorList>
            <consortium name="The Broad Institute Genomics Platform"/>
            <consortium name="The Broad Institute Genome Sequencing Center for Infectious Disease"/>
            <person name="Wu L."/>
            <person name="Ma J."/>
        </authorList>
    </citation>
    <scope>NUCLEOTIDE SEQUENCE [LARGE SCALE GENOMIC DNA]</scope>
    <source>
        <strain evidence="3">JCM 17804</strain>
    </source>
</reference>
<organism evidence="2 3">
    <name type="scientific">Variovorax defluvii</name>
    <dbReference type="NCBI Taxonomy" id="913761"/>
    <lineage>
        <taxon>Bacteria</taxon>
        <taxon>Pseudomonadati</taxon>
        <taxon>Pseudomonadota</taxon>
        <taxon>Betaproteobacteria</taxon>
        <taxon>Burkholderiales</taxon>
        <taxon>Comamonadaceae</taxon>
        <taxon>Variovorax</taxon>
    </lineage>
</organism>
<dbReference type="EMBL" id="BAABGJ010000076">
    <property type="protein sequence ID" value="GAA4351969.1"/>
    <property type="molecule type" value="Genomic_DNA"/>
</dbReference>
<feature type="transmembrane region" description="Helical" evidence="1">
    <location>
        <begin position="110"/>
        <end position="129"/>
    </location>
</feature>
<feature type="transmembrane region" description="Helical" evidence="1">
    <location>
        <begin position="64"/>
        <end position="89"/>
    </location>
</feature>
<dbReference type="InterPro" id="IPR018723">
    <property type="entry name" value="DUF2254_membrane"/>
</dbReference>
<evidence type="ECO:0000313" key="2">
    <source>
        <dbReference type="EMBL" id="GAA4351969.1"/>
    </source>
</evidence>
<keyword evidence="1" id="KW-1133">Transmembrane helix</keyword>
<evidence type="ECO:0000256" key="1">
    <source>
        <dbReference type="SAM" id="Phobius"/>
    </source>
</evidence>
<name>A0ABP8I5T2_9BURK</name>
<dbReference type="RefSeq" id="WP_345540195.1">
    <property type="nucleotide sequence ID" value="NZ_BAABGJ010000076.1"/>
</dbReference>
<evidence type="ECO:0000313" key="3">
    <source>
        <dbReference type="Proteomes" id="UP001500975"/>
    </source>
</evidence>
<gene>
    <name evidence="2" type="ORF">GCM10023165_40590</name>
</gene>
<accession>A0ABP8I5T2</accession>
<protein>
    <submittedName>
        <fullName evidence="2">DUF2254 domain-containing protein</fullName>
    </submittedName>
</protein>
<dbReference type="Pfam" id="PF10011">
    <property type="entry name" value="DUF2254"/>
    <property type="match status" value="1"/>
</dbReference>
<feature type="transmembrane region" description="Helical" evidence="1">
    <location>
        <begin position="12"/>
        <end position="38"/>
    </location>
</feature>
<sequence>MLRKLLFKSLTFLRSTFWIVPGAMVLAGAVAAIALVWLDRHGWSTRWISPEYLYDGGMTGARTLLGAVASSSIAVAGTLFSITIAALSLTAGQMGPRLLRNFTADRGSQLTLGAFLATFAYSLLVLRSVRSVEEGDFVPHLAMTVDLLMAGVCVGMLVYFIGHMAGRINVDTVVELVSQDLRSALDALCSEAARQEAVPESFWADAETVCDPRRGYVQHLDTAMLAQWAADRELVIRMLVRPGDYVFPHTPIALVRPRCEGADQAIRTATSLGTERTTAHDPAHAIRQLVEVAVRALSRGINDPNTAIGVLDRLGASLCEISQHELVQGTYRVAGHIHLVVPAIDYDGLADVMFHTIRQEAASSGSVSVLTRMIDVLAAVAFCEQRPPRIETLRRHAEAIAADARRTIANAADLQAFLDRLDEFHRASRIESRCR</sequence>
<dbReference type="Proteomes" id="UP001500975">
    <property type="component" value="Unassembled WGS sequence"/>
</dbReference>
<comment type="caution">
    <text evidence="2">The sequence shown here is derived from an EMBL/GenBank/DDBJ whole genome shotgun (WGS) entry which is preliminary data.</text>
</comment>
<feature type="transmembrane region" description="Helical" evidence="1">
    <location>
        <begin position="141"/>
        <end position="161"/>
    </location>
</feature>
<keyword evidence="1" id="KW-0812">Transmembrane</keyword>